<evidence type="ECO:0000313" key="16">
    <source>
        <dbReference type="Proteomes" id="UP000295543"/>
    </source>
</evidence>
<feature type="transmembrane region" description="Helical" evidence="13">
    <location>
        <begin position="86"/>
        <end position="105"/>
    </location>
</feature>
<evidence type="ECO:0000256" key="6">
    <source>
        <dbReference type="ARBA" id="ARBA00022692"/>
    </source>
</evidence>
<evidence type="ECO:0000256" key="4">
    <source>
        <dbReference type="ARBA" id="ARBA00022475"/>
    </source>
</evidence>
<evidence type="ECO:0000256" key="2">
    <source>
        <dbReference type="ARBA" id="ARBA00004651"/>
    </source>
</evidence>
<dbReference type="Gene3D" id="1.20.950.20">
    <property type="entry name" value="Transmembrane di-heme cytochromes, Chain C"/>
    <property type="match status" value="1"/>
</dbReference>
<feature type="transmembrane region" description="Helical" evidence="13">
    <location>
        <begin position="148"/>
        <end position="170"/>
    </location>
</feature>
<keyword evidence="6 13" id="KW-0812">Transmembrane</keyword>
<dbReference type="RefSeq" id="WP_133392298.1">
    <property type="nucleotide sequence ID" value="NZ_SMTG01000002.1"/>
</dbReference>
<name>A0A4R5UCF1_9GAMM</name>
<dbReference type="GO" id="GO:0009055">
    <property type="term" value="F:electron transfer activity"/>
    <property type="evidence" value="ECO:0007669"/>
    <property type="project" value="InterPro"/>
</dbReference>
<dbReference type="GO" id="GO:0005886">
    <property type="term" value="C:plasma membrane"/>
    <property type="evidence" value="ECO:0007669"/>
    <property type="project" value="UniProtKB-SubCell"/>
</dbReference>
<dbReference type="GO" id="GO:0046872">
    <property type="term" value="F:metal ion binding"/>
    <property type="evidence" value="ECO:0007669"/>
    <property type="project" value="UniProtKB-KW"/>
</dbReference>
<organism evidence="15 16">
    <name type="scientific">Luteimonas terrae</name>
    <dbReference type="NCBI Taxonomy" id="1530191"/>
    <lineage>
        <taxon>Bacteria</taxon>
        <taxon>Pseudomonadati</taxon>
        <taxon>Pseudomonadota</taxon>
        <taxon>Gammaproteobacteria</taxon>
        <taxon>Lysobacterales</taxon>
        <taxon>Lysobacteraceae</taxon>
        <taxon>Luteimonas</taxon>
    </lineage>
</organism>
<evidence type="ECO:0000256" key="7">
    <source>
        <dbReference type="ARBA" id="ARBA00022723"/>
    </source>
</evidence>
<dbReference type="AlphaFoldDB" id="A0A4R5UCF1"/>
<dbReference type="OrthoDB" id="8589936at2"/>
<keyword evidence="16" id="KW-1185">Reference proteome</keyword>
<dbReference type="PANTHER" id="PTHR30529">
    <property type="entry name" value="CYTOCHROME B561"/>
    <property type="match status" value="1"/>
</dbReference>
<evidence type="ECO:0000256" key="8">
    <source>
        <dbReference type="ARBA" id="ARBA00022982"/>
    </source>
</evidence>
<accession>A0A4R5UCF1</accession>
<comment type="similarity">
    <text evidence="12">Belongs to the cytochrome b561 family.</text>
</comment>
<evidence type="ECO:0000256" key="12">
    <source>
        <dbReference type="ARBA" id="ARBA00037975"/>
    </source>
</evidence>
<sequence length="183" mass="20092">MSSSRWSDSPVRYGLVTRLLHWGMAALFAFQFTGMGLKLALGRHPVSGFFVGLHKPIGTLLMLLILLRGAWGLSQWRRRPPHPRTLIGRAALAGHALLYALMFYVPAVALLRELGSGRGFAPWGIPLFPATGDKLDWLMAPANLSHGVIAWTLLAVIAGHVAMVALHHVFWRDTTLARMAGKL</sequence>
<dbReference type="InterPro" id="IPR016174">
    <property type="entry name" value="Di-haem_cyt_TM"/>
</dbReference>
<dbReference type="PANTHER" id="PTHR30529:SF7">
    <property type="entry name" value="CYTOCHROME B561 BACTERIAL_NI-HYDROGENASE DOMAIN-CONTAINING PROTEIN"/>
    <property type="match status" value="1"/>
</dbReference>
<evidence type="ECO:0000256" key="10">
    <source>
        <dbReference type="ARBA" id="ARBA00023004"/>
    </source>
</evidence>
<dbReference type="InterPro" id="IPR052168">
    <property type="entry name" value="Cytochrome_b561_oxidase"/>
</dbReference>
<keyword evidence="9 13" id="KW-1133">Transmembrane helix</keyword>
<evidence type="ECO:0000256" key="11">
    <source>
        <dbReference type="ARBA" id="ARBA00023136"/>
    </source>
</evidence>
<reference evidence="15 16" key="1">
    <citation type="submission" date="2019-03" db="EMBL/GenBank/DDBJ databases">
        <title>Luteimonas zhaokaii sp.nov., isolated from the rectal contents of Plateau pika in Yushu, Qinghai Province, China.</title>
        <authorList>
            <person name="Zhang G."/>
        </authorList>
    </citation>
    <scope>NUCLEOTIDE SEQUENCE [LARGE SCALE GENOMIC DNA]</scope>
    <source>
        <strain evidence="15 16">THG-MD21</strain>
    </source>
</reference>
<dbReference type="Pfam" id="PF01292">
    <property type="entry name" value="Ni_hydr_CYTB"/>
    <property type="match status" value="1"/>
</dbReference>
<keyword evidence="11 13" id="KW-0472">Membrane</keyword>
<feature type="domain" description="Cytochrome b561 bacterial/Ni-hydrogenase" evidence="14">
    <location>
        <begin position="12"/>
        <end position="181"/>
    </location>
</feature>
<evidence type="ECO:0000256" key="1">
    <source>
        <dbReference type="ARBA" id="ARBA00001970"/>
    </source>
</evidence>
<comment type="caution">
    <text evidence="15">The sequence shown here is derived from an EMBL/GenBank/DDBJ whole genome shotgun (WGS) entry which is preliminary data.</text>
</comment>
<keyword evidence="3" id="KW-0813">Transport</keyword>
<evidence type="ECO:0000259" key="14">
    <source>
        <dbReference type="Pfam" id="PF01292"/>
    </source>
</evidence>
<keyword evidence="10" id="KW-0408">Iron</keyword>
<comment type="cofactor">
    <cofactor evidence="1">
        <name>heme b</name>
        <dbReference type="ChEBI" id="CHEBI:60344"/>
    </cofactor>
</comment>
<feature type="transmembrane region" description="Helical" evidence="13">
    <location>
        <begin position="53"/>
        <end position="74"/>
    </location>
</feature>
<dbReference type="SUPFAM" id="SSF81342">
    <property type="entry name" value="Transmembrane di-heme cytochromes"/>
    <property type="match status" value="1"/>
</dbReference>
<keyword evidence="8" id="KW-0249">Electron transport</keyword>
<evidence type="ECO:0000313" key="15">
    <source>
        <dbReference type="EMBL" id="TDK32746.1"/>
    </source>
</evidence>
<evidence type="ECO:0000256" key="3">
    <source>
        <dbReference type="ARBA" id="ARBA00022448"/>
    </source>
</evidence>
<dbReference type="GO" id="GO:0022904">
    <property type="term" value="P:respiratory electron transport chain"/>
    <property type="evidence" value="ECO:0007669"/>
    <property type="project" value="InterPro"/>
</dbReference>
<proteinExistence type="inferred from homology"/>
<dbReference type="GO" id="GO:0020037">
    <property type="term" value="F:heme binding"/>
    <property type="evidence" value="ECO:0007669"/>
    <property type="project" value="TreeGrafter"/>
</dbReference>
<protein>
    <submittedName>
        <fullName evidence="15">Cytochrome b</fullName>
    </submittedName>
</protein>
<evidence type="ECO:0000256" key="5">
    <source>
        <dbReference type="ARBA" id="ARBA00022617"/>
    </source>
</evidence>
<keyword evidence="7" id="KW-0479">Metal-binding</keyword>
<evidence type="ECO:0000256" key="13">
    <source>
        <dbReference type="SAM" id="Phobius"/>
    </source>
</evidence>
<keyword evidence="5" id="KW-0349">Heme</keyword>
<feature type="transmembrane region" description="Helical" evidence="13">
    <location>
        <begin position="20"/>
        <end position="41"/>
    </location>
</feature>
<keyword evidence="4" id="KW-1003">Cell membrane</keyword>
<dbReference type="EMBL" id="SMTG01000002">
    <property type="protein sequence ID" value="TDK32746.1"/>
    <property type="molecule type" value="Genomic_DNA"/>
</dbReference>
<dbReference type="Proteomes" id="UP000295543">
    <property type="component" value="Unassembled WGS sequence"/>
</dbReference>
<dbReference type="InterPro" id="IPR011577">
    <property type="entry name" value="Cyt_b561_bac/Ni-Hgenase"/>
</dbReference>
<comment type="subcellular location">
    <subcellularLocation>
        <location evidence="2">Cell membrane</location>
        <topology evidence="2">Multi-pass membrane protein</topology>
    </subcellularLocation>
</comment>
<gene>
    <name evidence="15" type="ORF">E2F49_01355</name>
</gene>
<evidence type="ECO:0000256" key="9">
    <source>
        <dbReference type="ARBA" id="ARBA00022989"/>
    </source>
</evidence>